<evidence type="ECO:0000259" key="9">
    <source>
        <dbReference type="PROSITE" id="PS50113"/>
    </source>
</evidence>
<dbReference type="PRINTS" id="PR00344">
    <property type="entry name" value="BCTRLSENSOR"/>
</dbReference>
<evidence type="ECO:0000256" key="2">
    <source>
        <dbReference type="ARBA" id="ARBA00012438"/>
    </source>
</evidence>
<comment type="catalytic activity">
    <reaction evidence="1">
        <text>ATP + protein L-histidine = ADP + protein N-phospho-L-histidine.</text>
        <dbReference type="EC" id="2.7.13.3"/>
    </reaction>
</comment>
<dbReference type="InterPro" id="IPR036890">
    <property type="entry name" value="HATPase_C_sf"/>
</dbReference>
<dbReference type="SMART" id="SM00091">
    <property type="entry name" value="PAS"/>
    <property type="match status" value="1"/>
</dbReference>
<feature type="transmembrane region" description="Helical" evidence="6">
    <location>
        <begin position="116"/>
        <end position="136"/>
    </location>
</feature>
<dbReference type="SMART" id="SM00086">
    <property type="entry name" value="PAC"/>
    <property type="match status" value="1"/>
</dbReference>
<dbReference type="Gene3D" id="3.30.450.20">
    <property type="entry name" value="PAS domain"/>
    <property type="match status" value="1"/>
</dbReference>
<dbReference type="InterPro" id="IPR000700">
    <property type="entry name" value="PAS-assoc_C"/>
</dbReference>
<organism evidence="10 11">
    <name type="scientific">Flavobacterium arundinis</name>
    <dbReference type="NCBI Taxonomy" id="3139143"/>
    <lineage>
        <taxon>Bacteria</taxon>
        <taxon>Pseudomonadati</taxon>
        <taxon>Bacteroidota</taxon>
        <taxon>Flavobacteriia</taxon>
        <taxon>Flavobacteriales</taxon>
        <taxon>Flavobacteriaceae</taxon>
        <taxon>Flavobacterium</taxon>
    </lineage>
</organism>
<dbReference type="InterPro" id="IPR005467">
    <property type="entry name" value="His_kinase_dom"/>
</dbReference>
<dbReference type="PROSITE" id="PS50113">
    <property type="entry name" value="PAC"/>
    <property type="match status" value="1"/>
</dbReference>
<evidence type="ECO:0000256" key="6">
    <source>
        <dbReference type="SAM" id="Phobius"/>
    </source>
</evidence>
<keyword evidence="3" id="KW-0597">Phosphoprotein</keyword>
<evidence type="ECO:0000256" key="3">
    <source>
        <dbReference type="ARBA" id="ARBA00022553"/>
    </source>
</evidence>
<dbReference type="RefSeq" id="WP_341697418.1">
    <property type="nucleotide sequence ID" value="NZ_JBBYHR010000006.1"/>
</dbReference>
<keyword evidence="11" id="KW-1185">Reference proteome</keyword>
<dbReference type="PROSITE" id="PS50112">
    <property type="entry name" value="PAS"/>
    <property type="match status" value="1"/>
</dbReference>
<dbReference type="Pfam" id="PF02518">
    <property type="entry name" value="HATPase_c"/>
    <property type="match status" value="1"/>
</dbReference>
<dbReference type="InterPro" id="IPR003594">
    <property type="entry name" value="HATPase_dom"/>
</dbReference>
<dbReference type="Proteomes" id="UP001464555">
    <property type="component" value="Unassembled WGS sequence"/>
</dbReference>
<feature type="domain" description="PAC" evidence="9">
    <location>
        <begin position="235"/>
        <end position="287"/>
    </location>
</feature>
<dbReference type="InterPro" id="IPR052162">
    <property type="entry name" value="Sensor_kinase/Photoreceptor"/>
</dbReference>
<keyword evidence="10" id="KW-0067">ATP-binding</keyword>
<sequence>MTLLAVMWLSVHAEEIKMEEILEFLEKFFDTGAFPPRWHCGRWSEFHGWLYIVSDVAIWAAYFAIPLILLRFVRKRKDLPFPKIFWLFGAFILACGLTHLIDAVIFWLPIYRVSAFARFVTAIISWVTILSLYRIIPQALQLRSAKELEREVALRTSELHETIEKMRFMADVMPQIVWTAKPDGTMDYFNKRTQEFTGKAFDELEGWRWSEILHPDDREHTVERWNDALKNKVQFEVENRILSADGLYYWHLTRAVPQMGETGEVICWIGTATNIEQHKKNEEILERKVADRTEELRIANESLLQSNSDLEQFAGFASHDLQAPLRSMTMYMDMLSQRNQAVLDEKSIGYISKAVSAGQRMRNLIETLLTYSKVNSKNAQLAEVDLNGIIDIIRSTITDVYPAQKVALQSHINHTVIADELLMTQLLQNLVANGIKYNSSEVAVVTIATEESAGHILISVTDNGIGIPHKHQDAIFKVFTRLQADMDGTGLGLAISKRVVEKHKGTISVDSEPGRGTTITVAIPKRP</sequence>
<dbReference type="PANTHER" id="PTHR43304">
    <property type="entry name" value="PHYTOCHROME-LIKE PROTEIN CPH1"/>
    <property type="match status" value="1"/>
</dbReference>
<feature type="domain" description="Histidine kinase" evidence="7">
    <location>
        <begin position="316"/>
        <end position="527"/>
    </location>
</feature>
<dbReference type="Pfam" id="PF00512">
    <property type="entry name" value="HisKA"/>
    <property type="match status" value="1"/>
</dbReference>
<dbReference type="GO" id="GO:0005524">
    <property type="term" value="F:ATP binding"/>
    <property type="evidence" value="ECO:0007669"/>
    <property type="project" value="UniProtKB-KW"/>
</dbReference>
<dbReference type="SUPFAM" id="SSF47384">
    <property type="entry name" value="Homodimeric domain of signal transducing histidine kinase"/>
    <property type="match status" value="1"/>
</dbReference>
<dbReference type="PROSITE" id="PS50109">
    <property type="entry name" value="HIS_KIN"/>
    <property type="match status" value="1"/>
</dbReference>
<protein>
    <recommendedName>
        <fullName evidence="2">histidine kinase</fullName>
        <ecNumber evidence="2">2.7.13.3</ecNumber>
    </recommendedName>
</protein>
<keyword evidence="4" id="KW-0808">Transferase</keyword>
<dbReference type="CDD" id="cd00082">
    <property type="entry name" value="HisKA"/>
    <property type="match status" value="1"/>
</dbReference>
<keyword evidence="6" id="KW-0472">Membrane</keyword>
<feature type="domain" description="PAS" evidence="8">
    <location>
        <begin position="162"/>
        <end position="232"/>
    </location>
</feature>
<accession>A0ABU9HXX6</accession>
<dbReference type="EMBL" id="JBBYHR010000006">
    <property type="protein sequence ID" value="MEL1245011.1"/>
    <property type="molecule type" value="Genomic_DNA"/>
</dbReference>
<dbReference type="PANTHER" id="PTHR43304:SF1">
    <property type="entry name" value="PAC DOMAIN-CONTAINING PROTEIN"/>
    <property type="match status" value="1"/>
</dbReference>
<evidence type="ECO:0000259" key="7">
    <source>
        <dbReference type="PROSITE" id="PS50109"/>
    </source>
</evidence>
<evidence type="ECO:0000259" key="8">
    <source>
        <dbReference type="PROSITE" id="PS50112"/>
    </source>
</evidence>
<dbReference type="InterPro" id="IPR000014">
    <property type="entry name" value="PAS"/>
</dbReference>
<dbReference type="SMART" id="SM00387">
    <property type="entry name" value="HATPase_c"/>
    <property type="match status" value="1"/>
</dbReference>
<dbReference type="InterPro" id="IPR004358">
    <property type="entry name" value="Sig_transdc_His_kin-like_C"/>
</dbReference>
<keyword evidence="5" id="KW-0418">Kinase</keyword>
<dbReference type="Pfam" id="PF08447">
    <property type="entry name" value="PAS_3"/>
    <property type="match status" value="1"/>
</dbReference>
<feature type="transmembrane region" description="Helical" evidence="6">
    <location>
        <begin position="85"/>
        <end position="110"/>
    </location>
</feature>
<evidence type="ECO:0000313" key="10">
    <source>
        <dbReference type="EMBL" id="MEL1245011.1"/>
    </source>
</evidence>
<evidence type="ECO:0000256" key="1">
    <source>
        <dbReference type="ARBA" id="ARBA00000085"/>
    </source>
</evidence>
<gene>
    <name evidence="10" type="ORF">AAEO56_12105</name>
</gene>
<dbReference type="CDD" id="cd00130">
    <property type="entry name" value="PAS"/>
    <property type="match status" value="1"/>
</dbReference>
<dbReference type="SUPFAM" id="SSF55785">
    <property type="entry name" value="PYP-like sensor domain (PAS domain)"/>
    <property type="match status" value="1"/>
</dbReference>
<dbReference type="SUPFAM" id="SSF55874">
    <property type="entry name" value="ATPase domain of HSP90 chaperone/DNA topoisomerase II/histidine kinase"/>
    <property type="match status" value="1"/>
</dbReference>
<keyword evidence="6" id="KW-0812">Transmembrane</keyword>
<dbReference type="Pfam" id="PF25487">
    <property type="entry name" value="ETR1_N"/>
    <property type="match status" value="1"/>
</dbReference>
<dbReference type="Gene3D" id="3.30.565.10">
    <property type="entry name" value="Histidine kinase-like ATPase, C-terminal domain"/>
    <property type="match status" value="1"/>
</dbReference>
<keyword evidence="10" id="KW-0547">Nucleotide-binding</keyword>
<dbReference type="EC" id="2.7.13.3" evidence="2"/>
<dbReference type="InterPro" id="IPR036097">
    <property type="entry name" value="HisK_dim/P_sf"/>
</dbReference>
<evidence type="ECO:0000313" key="11">
    <source>
        <dbReference type="Proteomes" id="UP001464555"/>
    </source>
</evidence>
<dbReference type="SMART" id="SM00388">
    <property type="entry name" value="HisKA"/>
    <property type="match status" value="1"/>
</dbReference>
<dbReference type="InterPro" id="IPR058544">
    <property type="entry name" value="ETR1_N"/>
</dbReference>
<dbReference type="Gene3D" id="1.10.287.130">
    <property type="match status" value="1"/>
</dbReference>
<reference evidence="10 11" key="1">
    <citation type="submission" date="2024-04" db="EMBL/GenBank/DDBJ databases">
        <title>Flavobacterium sp. DGU11 16S ribosomal RNA gene Genome sequencing and assembly.</title>
        <authorList>
            <person name="Park S."/>
        </authorList>
    </citation>
    <scope>NUCLEOTIDE SEQUENCE [LARGE SCALE GENOMIC DNA]</scope>
    <source>
        <strain evidence="10 11">DGU11</strain>
    </source>
</reference>
<dbReference type="InterPro" id="IPR003661">
    <property type="entry name" value="HisK_dim/P_dom"/>
</dbReference>
<evidence type="ECO:0000256" key="4">
    <source>
        <dbReference type="ARBA" id="ARBA00022679"/>
    </source>
</evidence>
<dbReference type="InterPro" id="IPR013655">
    <property type="entry name" value="PAS_fold_3"/>
</dbReference>
<dbReference type="NCBIfam" id="TIGR00229">
    <property type="entry name" value="sensory_box"/>
    <property type="match status" value="1"/>
</dbReference>
<dbReference type="InterPro" id="IPR035965">
    <property type="entry name" value="PAS-like_dom_sf"/>
</dbReference>
<name>A0ABU9HXX6_9FLAO</name>
<evidence type="ECO:0000256" key="5">
    <source>
        <dbReference type="ARBA" id="ARBA00022777"/>
    </source>
</evidence>
<dbReference type="InterPro" id="IPR001610">
    <property type="entry name" value="PAC"/>
</dbReference>
<feature type="transmembrane region" description="Helical" evidence="6">
    <location>
        <begin position="48"/>
        <end position="73"/>
    </location>
</feature>
<keyword evidence="6" id="KW-1133">Transmembrane helix</keyword>
<proteinExistence type="predicted"/>
<comment type="caution">
    <text evidence="10">The sequence shown here is derived from an EMBL/GenBank/DDBJ whole genome shotgun (WGS) entry which is preliminary data.</text>
</comment>